<proteinExistence type="inferred from homology"/>
<keyword evidence="8 10" id="KW-0472">Membrane</keyword>
<keyword evidence="9 10" id="KW-0131">Cell cycle</keyword>
<evidence type="ECO:0000256" key="2">
    <source>
        <dbReference type="ARBA" id="ARBA00005811"/>
    </source>
</evidence>
<evidence type="ECO:0000256" key="3">
    <source>
        <dbReference type="ARBA" id="ARBA00022475"/>
    </source>
</evidence>
<evidence type="ECO:0000313" key="12">
    <source>
        <dbReference type="Proteomes" id="UP000296201"/>
    </source>
</evidence>
<organism evidence="11 12">
    <name type="scientific">Hydrogenovibrio crunogenus</name>
    <dbReference type="NCBI Taxonomy" id="39765"/>
    <lineage>
        <taxon>Bacteria</taxon>
        <taxon>Pseudomonadati</taxon>
        <taxon>Pseudomonadota</taxon>
        <taxon>Gammaproteobacteria</taxon>
        <taxon>Thiotrichales</taxon>
        <taxon>Piscirickettsiaceae</taxon>
        <taxon>Hydrogenovibrio</taxon>
    </lineage>
</organism>
<sequence length="151" mass="17077">MMQSSFRSQHKKRLMAEINVVPYIDVTLILLIIFMITAPIVQQAVTVELPQTPRIQDKQKTDVVKPIKPFVISVTAEGFYKTSENPDRVLGQKDLSQLVAEVVARSQLKPNQPFYIQGDRQTPYGKVVHLFVLLKANGVSQVSLMTEPEEK</sequence>
<evidence type="ECO:0000256" key="10">
    <source>
        <dbReference type="HAMAP-Rule" id="MF_02203"/>
    </source>
</evidence>
<dbReference type="GO" id="GO:0005886">
    <property type="term" value="C:plasma membrane"/>
    <property type="evidence" value="ECO:0007669"/>
    <property type="project" value="UniProtKB-SubCell"/>
</dbReference>
<dbReference type="EMBL" id="CP032096">
    <property type="protein sequence ID" value="QBZ82917.1"/>
    <property type="molecule type" value="Genomic_DNA"/>
</dbReference>
<evidence type="ECO:0000256" key="4">
    <source>
        <dbReference type="ARBA" id="ARBA00022519"/>
    </source>
</evidence>
<evidence type="ECO:0000256" key="5">
    <source>
        <dbReference type="ARBA" id="ARBA00022618"/>
    </source>
</evidence>
<gene>
    <name evidence="11" type="primary">exbD_1</name>
    <name evidence="10" type="synonym">tolR</name>
    <name evidence="11" type="ORF">GHNINEIG_00956</name>
</gene>
<comment type="subcellular location">
    <subcellularLocation>
        <location evidence="10">Cell inner membrane</location>
        <topology evidence="10">Single-pass membrane protein</topology>
    </subcellularLocation>
    <subcellularLocation>
        <location evidence="1">Cell membrane</location>
        <topology evidence="1">Single-pass membrane protein</topology>
    </subcellularLocation>
</comment>
<dbReference type="HAMAP" id="MF_02203">
    <property type="entry name" value="TolR"/>
    <property type="match status" value="1"/>
</dbReference>
<protein>
    <recommendedName>
        <fullName evidence="10">Tol-Pal system protein TolR</fullName>
    </recommendedName>
</protein>
<dbReference type="GO" id="GO:0022857">
    <property type="term" value="F:transmembrane transporter activity"/>
    <property type="evidence" value="ECO:0007669"/>
    <property type="project" value="InterPro"/>
</dbReference>
<dbReference type="GO" id="GO:0051301">
    <property type="term" value="P:cell division"/>
    <property type="evidence" value="ECO:0007669"/>
    <property type="project" value="UniProtKB-UniRule"/>
</dbReference>
<dbReference type="Pfam" id="PF02472">
    <property type="entry name" value="ExbD"/>
    <property type="match status" value="1"/>
</dbReference>
<evidence type="ECO:0000256" key="7">
    <source>
        <dbReference type="ARBA" id="ARBA00022989"/>
    </source>
</evidence>
<comment type="function">
    <text evidence="10">Part of the Tol-Pal system, which plays a role in outer membrane invagination during cell division and is important for maintaining outer membrane integrity.</text>
</comment>
<reference evidence="11 12" key="1">
    <citation type="submission" date="2018-08" db="EMBL/GenBank/DDBJ databases">
        <title>Horizontal acquisition of hydrogen conversion ability and other habitat adaptations in Hydrogenovibrio crunogenus strains.</title>
        <authorList>
            <person name="Gonnella G."/>
            <person name="Adam N."/>
            <person name="Perner M."/>
        </authorList>
    </citation>
    <scope>NUCLEOTIDE SEQUENCE [LARGE SCALE GENOMIC DNA]</scope>
    <source>
        <strain evidence="11 12">SP-41</strain>
    </source>
</reference>
<dbReference type="PANTHER" id="PTHR30558">
    <property type="entry name" value="EXBD MEMBRANE COMPONENT OF PMF-DRIVEN MACROMOLECULE IMPORT SYSTEM"/>
    <property type="match status" value="1"/>
</dbReference>
<dbReference type="PANTHER" id="PTHR30558:SF7">
    <property type="entry name" value="TOL-PAL SYSTEM PROTEIN TOLR"/>
    <property type="match status" value="1"/>
</dbReference>
<dbReference type="InterPro" id="IPR014168">
    <property type="entry name" value="Tol-Pal_TolR"/>
</dbReference>
<dbReference type="Proteomes" id="UP000296201">
    <property type="component" value="Chromosome"/>
</dbReference>
<keyword evidence="7 10" id="KW-1133">Transmembrane helix</keyword>
<evidence type="ECO:0000256" key="6">
    <source>
        <dbReference type="ARBA" id="ARBA00022692"/>
    </source>
</evidence>
<comment type="similarity">
    <text evidence="2 10">Belongs to the ExbD/TolR family.</text>
</comment>
<name>A0A4P7NYT7_9GAMM</name>
<dbReference type="InterPro" id="IPR003400">
    <property type="entry name" value="ExbD"/>
</dbReference>
<dbReference type="Gene3D" id="3.30.420.270">
    <property type="match status" value="1"/>
</dbReference>
<feature type="transmembrane region" description="Helical" evidence="10">
    <location>
        <begin position="20"/>
        <end position="41"/>
    </location>
</feature>
<keyword evidence="3 10" id="KW-1003">Cell membrane</keyword>
<evidence type="ECO:0000256" key="1">
    <source>
        <dbReference type="ARBA" id="ARBA00004162"/>
    </source>
</evidence>
<keyword evidence="5 10" id="KW-0132">Cell division</keyword>
<evidence type="ECO:0000256" key="8">
    <source>
        <dbReference type="ARBA" id="ARBA00023136"/>
    </source>
</evidence>
<evidence type="ECO:0000313" key="11">
    <source>
        <dbReference type="EMBL" id="QBZ82917.1"/>
    </source>
</evidence>
<keyword evidence="6 10" id="KW-0812">Transmembrane</keyword>
<evidence type="ECO:0000256" key="9">
    <source>
        <dbReference type="ARBA" id="ARBA00023306"/>
    </source>
</evidence>
<dbReference type="AlphaFoldDB" id="A0A4P7NYT7"/>
<accession>A0A4P7NYT7</accession>
<comment type="subunit">
    <text evidence="10">The Tol-Pal system is composed of five core proteins: the inner membrane proteins TolA, TolQ and TolR, the periplasmic protein TolB and the outer membrane protein Pal. They form a network linking the inner and outer membranes and the peptidoglycan layer.</text>
</comment>
<keyword evidence="4 10" id="KW-0997">Cell inner membrane</keyword>
<dbReference type="GO" id="GO:0015031">
    <property type="term" value="P:protein transport"/>
    <property type="evidence" value="ECO:0007669"/>
    <property type="project" value="InterPro"/>
</dbReference>
<keyword evidence="12" id="KW-1185">Reference proteome</keyword>